<feature type="transmembrane region" description="Helical" evidence="5">
    <location>
        <begin position="252"/>
        <end position="275"/>
    </location>
</feature>
<feature type="transmembrane region" description="Helical" evidence="5">
    <location>
        <begin position="170"/>
        <end position="189"/>
    </location>
</feature>
<dbReference type="Gene3D" id="1.20.1250.20">
    <property type="entry name" value="MFS general substrate transporter like domains"/>
    <property type="match status" value="2"/>
</dbReference>
<evidence type="ECO:0000256" key="3">
    <source>
        <dbReference type="ARBA" id="ARBA00022989"/>
    </source>
</evidence>
<evidence type="ECO:0000256" key="5">
    <source>
        <dbReference type="SAM" id="Phobius"/>
    </source>
</evidence>
<feature type="transmembrane region" description="Helical" evidence="5">
    <location>
        <begin position="345"/>
        <end position="363"/>
    </location>
</feature>
<protein>
    <submittedName>
        <fullName evidence="6">MFS transporter</fullName>
    </submittedName>
</protein>
<keyword evidence="4 5" id="KW-0472">Membrane</keyword>
<feature type="transmembrane region" description="Helical" evidence="5">
    <location>
        <begin position="311"/>
        <end position="333"/>
    </location>
</feature>
<proteinExistence type="predicted"/>
<comment type="caution">
    <text evidence="6">The sequence shown here is derived from an EMBL/GenBank/DDBJ whole genome shotgun (WGS) entry which is preliminary data.</text>
</comment>
<evidence type="ECO:0000256" key="2">
    <source>
        <dbReference type="ARBA" id="ARBA00022692"/>
    </source>
</evidence>
<sequence>MTVNVQLADRPTARRVPGRWPVTAVFLLNGLTLSTYIVRAPSFKSAHNFTDGRFGLTGLLFALAALAAMQFVGRLVARVGARAVLRTSLAVMPPLLAGLAVAPGPWWFAAGATVLGAVHGTTDAAMNASAVAVERAAGRPILNGCHAAWSVSAVVASLSTAALAHAGVSLAAHLVTAGALLLAAGLVLGPRLPDTGRAEPADGADGPAEAPGPRAGRSRALLLLGLTVTAVMICEGGALGWGGIFLHDARHATLSLAAAAITAYTGGQTLGRLAGDRLSVRWGDTRLFRLGAAVAAAGFAVAVLVPRPPVAVAGFALAGLGASVLVPLTFSAAGKLPGAPAALTVSRLTTFTYTGILLGPALIGWAADLFGLAATMAALVPLLALVALAPRPRTSGPAGW</sequence>
<keyword evidence="3 5" id="KW-1133">Transmembrane helix</keyword>
<dbReference type="Proteomes" id="UP001501444">
    <property type="component" value="Unassembled WGS sequence"/>
</dbReference>
<dbReference type="SUPFAM" id="SSF103473">
    <property type="entry name" value="MFS general substrate transporter"/>
    <property type="match status" value="1"/>
</dbReference>
<name>A0ABN3HAE7_9ACTN</name>
<keyword evidence="2 5" id="KW-0812">Transmembrane</keyword>
<feature type="transmembrane region" description="Helical" evidence="5">
    <location>
        <begin position="369"/>
        <end position="389"/>
    </location>
</feature>
<evidence type="ECO:0000313" key="6">
    <source>
        <dbReference type="EMBL" id="GAA2374153.1"/>
    </source>
</evidence>
<dbReference type="InterPro" id="IPR011701">
    <property type="entry name" value="MFS"/>
</dbReference>
<organism evidence="6 7">
    <name type="scientific">Dactylosporangium salmoneum</name>
    <dbReference type="NCBI Taxonomy" id="53361"/>
    <lineage>
        <taxon>Bacteria</taxon>
        <taxon>Bacillati</taxon>
        <taxon>Actinomycetota</taxon>
        <taxon>Actinomycetes</taxon>
        <taxon>Micromonosporales</taxon>
        <taxon>Micromonosporaceae</taxon>
        <taxon>Dactylosporangium</taxon>
    </lineage>
</organism>
<evidence type="ECO:0000256" key="1">
    <source>
        <dbReference type="ARBA" id="ARBA00004141"/>
    </source>
</evidence>
<evidence type="ECO:0000256" key="4">
    <source>
        <dbReference type="ARBA" id="ARBA00023136"/>
    </source>
</evidence>
<feature type="transmembrane region" description="Helical" evidence="5">
    <location>
        <begin position="221"/>
        <end position="246"/>
    </location>
</feature>
<dbReference type="PANTHER" id="PTHR23514:SF13">
    <property type="entry name" value="INNER MEMBRANE PROTEIN YBJJ"/>
    <property type="match status" value="1"/>
</dbReference>
<evidence type="ECO:0000313" key="7">
    <source>
        <dbReference type="Proteomes" id="UP001501444"/>
    </source>
</evidence>
<dbReference type="InterPro" id="IPR051788">
    <property type="entry name" value="MFS_Transporter"/>
</dbReference>
<dbReference type="PANTHER" id="PTHR23514">
    <property type="entry name" value="BYPASS OF STOP CODON PROTEIN 6"/>
    <property type="match status" value="1"/>
</dbReference>
<dbReference type="InterPro" id="IPR036259">
    <property type="entry name" value="MFS_trans_sf"/>
</dbReference>
<feature type="transmembrane region" description="Helical" evidence="5">
    <location>
        <begin position="58"/>
        <end position="77"/>
    </location>
</feature>
<gene>
    <name evidence="6" type="ORF">GCM10010170_077070</name>
</gene>
<dbReference type="Pfam" id="PF07690">
    <property type="entry name" value="MFS_1"/>
    <property type="match status" value="1"/>
</dbReference>
<comment type="subcellular location">
    <subcellularLocation>
        <location evidence="1">Membrane</location>
        <topology evidence="1">Multi-pass membrane protein</topology>
    </subcellularLocation>
</comment>
<feature type="transmembrane region" description="Helical" evidence="5">
    <location>
        <begin position="287"/>
        <end position="305"/>
    </location>
</feature>
<feature type="transmembrane region" description="Helical" evidence="5">
    <location>
        <begin position="89"/>
        <end position="108"/>
    </location>
</feature>
<dbReference type="RefSeq" id="WP_344617572.1">
    <property type="nucleotide sequence ID" value="NZ_BAAARV010000075.1"/>
</dbReference>
<dbReference type="EMBL" id="BAAARV010000075">
    <property type="protein sequence ID" value="GAA2374153.1"/>
    <property type="molecule type" value="Genomic_DNA"/>
</dbReference>
<reference evidence="6 7" key="1">
    <citation type="journal article" date="2019" name="Int. J. Syst. Evol. Microbiol.">
        <title>The Global Catalogue of Microorganisms (GCM) 10K type strain sequencing project: providing services to taxonomists for standard genome sequencing and annotation.</title>
        <authorList>
            <consortium name="The Broad Institute Genomics Platform"/>
            <consortium name="The Broad Institute Genome Sequencing Center for Infectious Disease"/>
            <person name="Wu L."/>
            <person name="Ma J."/>
        </authorList>
    </citation>
    <scope>NUCLEOTIDE SEQUENCE [LARGE SCALE GENOMIC DNA]</scope>
    <source>
        <strain evidence="6 7">JCM 3272</strain>
    </source>
</reference>
<accession>A0ABN3HAE7</accession>
<feature type="transmembrane region" description="Helical" evidence="5">
    <location>
        <begin position="20"/>
        <end position="38"/>
    </location>
</feature>
<keyword evidence="7" id="KW-1185">Reference proteome</keyword>
<dbReference type="CDD" id="cd17393">
    <property type="entry name" value="MFS_MosC_like"/>
    <property type="match status" value="1"/>
</dbReference>